<dbReference type="SMART" id="SM00421">
    <property type="entry name" value="HTH_LUXR"/>
    <property type="match status" value="1"/>
</dbReference>
<dbReference type="Gene3D" id="1.10.10.10">
    <property type="entry name" value="Winged helix-like DNA-binding domain superfamily/Winged helix DNA-binding domain"/>
    <property type="match status" value="1"/>
</dbReference>
<evidence type="ECO:0000313" key="2">
    <source>
        <dbReference type="EMBL" id="ALV30498.1"/>
    </source>
</evidence>
<dbReference type="EMBL" id="CP013069">
    <property type="protein sequence ID" value="ALV30498.1"/>
    <property type="molecule type" value="Genomic_DNA"/>
</dbReference>
<dbReference type="Proteomes" id="UP000064921">
    <property type="component" value="Plasmid p.p-1"/>
</dbReference>
<keyword evidence="3" id="KW-1185">Reference proteome</keyword>
<name>A0A0U3PCH1_9HYPH</name>
<dbReference type="SUPFAM" id="SSF46894">
    <property type="entry name" value="C-terminal effector domain of the bipartite response regulators"/>
    <property type="match status" value="1"/>
</dbReference>
<sequence>MNAESWAVQTIEQKTSELTAAIYAALLGESSWQGFLDELTGGTPGSLSTLFFHNFTAGTGGVAYVAGAEGRQDALADYERYYSNINPWMRRVAATPLGRGVIGEEIISRNDFNRSEYYSDYVRKNGLETGIGLTLFKSQSFYFLLSMLTDDVDIDRNLERAEILTRIAPHLQRVFRYYRSEEFHADVLDAGKGIGMATGLAFILVNEDLKVIKASPAAEQALASGRVAGLDPSGRIRLADPGTQAVLRALLLRRKAPGETEVFSSRDASVQIIRIGRSPAAEFFAGPVAAILIGEDSNQARLDRLAARYRLSPGEARVCAGILKGLNLSEIADQAAVTRETVRSQLKSVFSKTGTSSQMDIIRLVAGLSLKP</sequence>
<dbReference type="GO" id="GO:0003677">
    <property type="term" value="F:DNA binding"/>
    <property type="evidence" value="ECO:0007669"/>
    <property type="project" value="InterPro"/>
</dbReference>
<organism evidence="2 3">
    <name type="scientific">Pannonibacter phragmitetus</name>
    <dbReference type="NCBI Taxonomy" id="121719"/>
    <lineage>
        <taxon>Bacteria</taxon>
        <taxon>Pseudomonadati</taxon>
        <taxon>Pseudomonadota</taxon>
        <taxon>Alphaproteobacteria</taxon>
        <taxon>Hyphomicrobiales</taxon>
        <taxon>Stappiaceae</taxon>
        <taxon>Pannonibacter</taxon>
    </lineage>
</organism>
<reference evidence="2 3" key="1">
    <citation type="submission" date="2015-10" db="EMBL/GenBank/DDBJ databases">
        <title>The world's first case of liver abscess caused by Pannonibacter phragmitetus.</title>
        <authorList>
            <person name="Ming D."/>
            <person name="Wang M."/>
            <person name="Zhou Y."/>
            <person name="Jiang T."/>
            <person name="Hu S."/>
        </authorList>
    </citation>
    <scope>NUCLEOTIDE SEQUENCE [LARGE SCALE GENOMIC DNA]</scope>
    <source>
        <strain evidence="2 3">31801</strain>
        <plasmid evidence="3">Plasmid p.p-1</plasmid>
    </source>
</reference>
<dbReference type="InterPro" id="IPR036388">
    <property type="entry name" value="WH-like_DNA-bd_sf"/>
</dbReference>
<dbReference type="InterPro" id="IPR016032">
    <property type="entry name" value="Sig_transdc_resp-reg_C-effctor"/>
</dbReference>
<gene>
    <name evidence="2" type="ORF">APZ00_25030</name>
</gene>
<dbReference type="KEGG" id="pphr:APZ00_25030"/>
<geneLocation type="plasmid" evidence="2 3">
    <name>p.p-1</name>
</geneLocation>
<feature type="domain" description="HTH luxR-type" evidence="1">
    <location>
        <begin position="308"/>
        <end position="365"/>
    </location>
</feature>
<proteinExistence type="predicted"/>
<dbReference type="AlphaFoldDB" id="A0A0U3PCH1"/>
<protein>
    <recommendedName>
        <fullName evidence="1">HTH luxR-type domain-containing protein</fullName>
    </recommendedName>
</protein>
<dbReference type="InterPro" id="IPR000792">
    <property type="entry name" value="Tscrpt_reg_LuxR_C"/>
</dbReference>
<keyword evidence="2" id="KW-0614">Plasmid</keyword>
<evidence type="ECO:0000259" key="1">
    <source>
        <dbReference type="SMART" id="SM00421"/>
    </source>
</evidence>
<accession>A0A0U3PCH1</accession>
<evidence type="ECO:0000313" key="3">
    <source>
        <dbReference type="Proteomes" id="UP000064921"/>
    </source>
</evidence>
<dbReference type="GO" id="GO:0006355">
    <property type="term" value="P:regulation of DNA-templated transcription"/>
    <property type="evidence" value="ECO:0007669"/>
    <property type="project" value="InterPro"/>
</dbReference>